<keyword evidence="1" id="KW-0645">Protease</keyword>
<protein>
    <recommendedName>
        <fullName evidence="6">M20/M25/M40 family metallo-hydrolase</fullName>
    </recommendedName>
</protein>
<feature type="non-terminal residue" evidence="4">
    <location>
        <position position="180"/>
    </location>
</feature>
<dbReference type="GO" id="GO:0008233">
    <property type="term" value="F:peptidase activity"/>
    <property type="evidence" value="ECO:0007669"/>
    <property type="project" value="UniProtKB-KW"/>
</dbReference>
<dbReference type="SUPFAM" id="SSF53187">
    <property type="entry name" value="Zn-dependent exopeptidases"/>
    <property type="match status" value="1"/>
</dbReference>
<dbReference type="PANTHER" id="PTHR43270:SF8">
    <property type="entry name" value="DI- AND TRIPEPTIDASE DUG2-RELATED"/>
    <property type="match status" value="1"/>
</dbReference>
<dbReference type="Pfam" id="PF01546">
    <property type="entry name" value="Peptidase_M20"/>
    <property type="match status" value="1"/>
</dbReference>
<dbReference type="AlphaFoldDB" id="A0A497F0U3"/>
<evidence type="ECO:0000256" key="2">
    <source>
        <dbReference type="ARBA" id="ARBA00022723"/>
    </source>
</evidence>
<evidence type="ECO:0008006" key="6">
    <source>
        <dbReference type="Google" id="ProtNLM"/>
    </source>
</evidence>
<comment type="caution">
    <text evidence="4">The sequence shown here is derived from an EMBL/GenBank/DDBJ whole genome shotgun (WGS) entry which is preliminary data.</text>
</comment>
<dbReference type="EMBL" id="QMRA01000082">
    <property type="protein sequence ID" value="RLE53095.1"/>
    <property type="molecule type" value="Genomic_DNA"/>
</dbReference>
<reference evidence="4 5" key="1">
    <citation type="submission" date="2018-06" db="EMBL/GenBank/DDBJ databases">
        <title>Extensive metabolic versatility and redundancy in microbially diverse, dynamic hydrothermal sediments.</title>
        <authorList>
            <person name="Dombrowski N."/>
            <person name="Teske A."/>
            <person name="Baker B.J."/>
        </authorList>
    </citation>
    <scope>NUCLEOTIDE SEQUENCE [LARGE SCALE GENOMIC DNA]</scope>
    <source>
        <strain evidence="4">B20_G2</strain>
    </source>
</reference>
<dbReference type="Gene3D" id="3.40.630.10">
    <property type="entry name" value="Zn peptidases"/>
    <property type="match status" value="1"/>
</dbReference>
<evidence type="ECO:0000256" key="1">
    <source>
        <dbReference type="ARBA" id="ARBA00022670"/>
    </source>
</evidence>
<name>A0A497F0U3_9CREN</name>
<dbReference type="InterPro" id="IPR051458">
    <property type="entry name" value="Cyt/Met_Dipeptidase"/>
</dbReference>
<dbReference type="Proteomes" id="UP000269499">
    <property type="component" value="Unassembled WGS sequence"/>
</dbReference>
<evidence type="ECO:0000313" key="4">
    <source>
        <dbReference type="EMBL" id="RLE53095.1"/>
    </source>
</evidence>
<keyword evidence="2" id="KW-0479">Metal-binding</keyword>
<gene>
    <name evidence="4" type="ORF">DRJ26_03800</name>
</gene>
<sequence>MLNRALSLIQERWSDYLEEVLSFLRMPSISATGEGIEETANFLKDFLEERFGAECNLLRYGGHPIVYGYMDNGARNTLVLYNMYDVQPVEPLDKWIAPPFEAKIIEGKIIARGAVNTKAPLMSMLLGLEALKDAYGKLPANIYFIFEGEEELGSPSMPKLIEDEKEELSRAQAAFFMLPT</sequence>
<dbReference type="PANTHER" id="PTHR43270">
    <property type="entry name" value="BETA-ALA-HIS DIPEPTIDASE"/>
    <property type="match status" value="1"/>
</dbReference>
<dbReference type="GO" id="GO:0006508">
    <property type="term" value="P:proteolysis"/>
    <property type="evidence" value="ECO:0007669"/>
    <property type="project" value="UniProtKB-KW"/>
</dbReference>
<evidence type="ECO:0000256" key="3">
    <source>
        <dbReference type="ARBA" id="ARBA00022801"/>
    </source>
</evidence>
<organism evidence="4 5">
    <name type="scientific">Thermoproteota archaeon</name>
    <dbReference type="NCBI Taxonomy" id="2056631"/>
    <lineage>
        <taxon>Archaea</taxon>
        <taxon>Thermoproteota</taxon>
    </lineage>
</organism>
<evidence type="ECO:0000313" key="5">
    <source>
        <dbReference type="Proteomes" id="UP000269499"/>
    </source>
</evidence>
<accession>A0A497F0U3</accession>
<dbReference type="GO" id="GO:0046872">
    <property type="term" value="F:metal ion binding"/>
    <property type="evidence" value="ECO:0007669"/>
    <property type="project" value="UniProtKB-KW"/>
</dbReference>
<dbReference type="InterPro" id="IPR002933">
    <property type="entry name" value="Peptidase_M20"/>
</dbReference>
<keyword evidence="3" id="KW-0378">Hydrolase</keyword>
<proteinExistence type="predicted"/>